<accession>A0A426Z7V8</accession>
<evidence type="ECO:0000256" key="1">
    <source>
        <dbReference type="SAM" id="MobiDB-lite"/>
    </source>
</evidence>
<evidence type="ECO:0000313" key="2">
    <source>
        <dbReference type="EMBL" id="RRT60036.1"/>
    </source>
</evidence>
<comment type="caution">
    <text evidence="2">The sequence shown here is derived from an EMBL/GenBank/DDBJ whole genome shotgun (WGS) entry which is preliminary data.</text>
</comment>
<proteinExistence type="predicted"/>
<feature type="region of interest" description="Disordered" evidence="1">
    <location>
        <begin position="1"/>
        <end position="77"/>
    </location>
</feature>
<sequence length="77" mass="8674">MHPLRFPNYGIRAKVARRRGDQPRQAPMQGWPATARSRPRLARKERLPAGATARRGDAYGHGGLQSPEARHPQRGRL</sequence>
<organism evidence="2 3">
    <name type="scientific">Ensete ventricosum</name>
    <name type="common">Abyssinian banana</name>
    <name type="synonym">Musa ensete</name>
    <dbReference type="NCBI Taxonomy" id="4639"/>
    <lineage>
        <taxon>Eukaryota</taxon>
        <taxon>Viridiplantae</taxon>
        <taxon>Streptophyta</taxon>
        <taxon>Embryophyta</taxon>
        <taxon>Tracheophyta</taxon>
        <taxon>Spermatophyta</taxon>
        <taxon>Magnoliopsida</taxon>
        <taxon>Liliopsida</taxon>
        <taxon>Zingiberales</taxon>
        <taxon>Musaceae</taxon>
        <taxon>Ensete</taxon>
    </lineage>
</organism>
<reference evidence="2 3" key="1">
    <citation type="journal article" date="2014" name="Agronomy (Basel)">
        <title>A Draft Genome Sequence for Ensete ventricosum, the Drought-Tolerant Tree Against Hunger.</title>
        <authorList>
            <person name="Harrison J."/>
            <person name="Moore K.A."/>
            <person name="Paszkiewicz K."/>
            <person name="Jones T."/>
            <person name="Grant M."/>
            <person name="Ambacheew D."/>
            <person name="Muzemil S."/>
            <person name="Studholme D.J."/>
        </authorList>
    </citation>
    <scope>NUCLEOTIDE SEQUENCE [LARGE SCALE GENOMIC DNA]</scope>
</reference>
<gene>
    <name evidence="2" type="ORF">B296_00001492</name>
</gene>
<protein>
    <submittedName>
        <fullName evidence="2">Uncharacterized protein</fullName>
    </submittedName>
</protein>
<dbReference type="EMBL" id="AMZH03007955">
    <property type="protein sequence ID" value="RRT60036.1"/>
    <property type="molecule type" value="Genomic_DNA"/>
</dbReference>
<dbReference type="AlphaFoldDB" id="A0A426Z7V8"/>
<name>A0A426Z7V8_ENSVE</name>
<evidence type="ECO:0000313" key="3">
    <source>
        <dbReference type="Proteomes" id="UP000287651"/>
    </source>
</evidence>
<dbReference type="Proteomes" id="UP000287651">
    <property type="component" value="Unassembled WGS sequence"/>
</dbReference>